<feature type="transmembrane region" description="Helical" evidence="3">
    <location>
        <begin position="95"/>
        <end position="113"/>
    </location>
</feature>
<feature type="transmembrane region" description="Helical" evidence="3">
    <location>
        <begin position="125"/>
        <end position="149"/>
    </location>
</feature>
<dbReference type="Pfam" id="PF02632">
    <property type="entry name" value="BioY"/>
    <property type="match status" value="1"/>
</dbReference>
<keyword evidence="3" id="KW-0812">Transmembrane</keyword>
<dbReference type="PANTHER" id="PTHR34295:SF1">
    <property type="entry name" value="BIOTIN TRANSPORTER BIOY"/>
    <property type="match status" value="1"/>
</dbReference>
<keyword evidence="2" id="KW-0813">Transport</keyword>
<reference evidence="4 5" key="1">
    <citation type="submission" date="2017-07" db="EMBL/GenBank/DDBJ databases">
        <title>Draft whole genome sequences of clinical Proprionibacteriaceae strains.</title>
        <authorList>
            <person name="Bernier A.-M."/>
            <person name="Bernard K."/>
            <person name="Domingo M.-C."/>
        </authorList>
    </citation>
    <scope>NUCLEOTIDE SEQUENCE [LARGE SCALE GENOMIC DNA]</scope>
    <source>
        <strain evidence="4 5">NML 130396</strain>
    </source>
</reference>
<evidence type="ECO:0000256" key="2">
    <source>
        <dbReference type="PIRNR" id="PIRNR016661"/>
    </source>
</evidence>
<dbReference type="PIRSF" id="PIRSF016661">
    <property type="entry name" value="BioY"/>
    <property type="match status" value="1"/>
</dbReference>
<proteinExistence type="inferred from homology"/>
<dbReference type="EMBL" id="NMVQ01000044">
    <property type="protein sequence ID" value="OYO18344.1"/>
    <property type="molecule type" value="Genomic_DNA"/>
</dbReference>
<dbReference type="Proteomes" id="UP000216311">
    <property type="component" value="Unassembled WGS sequence"/>
</dbReference>
<evidence type="ECO:0000313" key="4">
    <source>
        <dbReference type="EMBL" id="OYO18344.1"/>
    </source>
</evidence>
<feature type="transmembrane region" description="Helical" evidence="3">
    <location>
        <begin position="169"/>
        <end position="186"/>
    </location>
</feature>
<gene>
    <name evidence="4" type="ORF">CGZ93_15235</name>
</gene>
<dbReference type="GO" id="GO:0015225">
    <property type="term" value="F:biotin transmembrane transporter activity"/>
    <property type="evidence" value="ECO:0007669"/>
    <property type="project" value="UniProtKB-UniRule"/>
</dbReference>
<sequence>MGAQMTARSTSSTTDLALVAVFAALVSVLSLVPAVNVGIGVPITLQTLGVALCGLVLGPWRGCLAVLLYLVVGLVGLPVFAGGAAGIGVLGKPSAGYLLSFPVAALVAGLLARRLTRTRLPLLPALFLSGISASILIIHPSGILGLMVNAKMDLTKAAMTDLVFWPGDLVKNLLAAAIAAAVFKAFPALSAPRRVEPAVQ</sequence>
<evidence type="ECO:0000256" key="3">
    <source>
        <dbReference type="SAM" id="Phobius"/>
    </source>
</evidence>
<accession>A0A255GXL1</accession>
<protein>
    <recommendedName>
        <fullName evidence="2">Biotin transporter</fullName>
    </recommendedName>
</protein>
<keyword evidence="3" id="KW-1133">Transmembrane helix</keyword>
<dbReference type="OrthoDB" id="9803495at2"/>
<dbReference type="Gene3D" id="1.10.1760.20">
    <property type="match status" value="1"/>
</dbReference>
<dbReference type="InterPro" id="IPR003784">
    <property type="entry name" value="BioY"/>
</dbReference>
<dbReference type="AlphaFoldDB" id="A0A255GXL1"/>
<dbReference type="GO" id="GO:0005886">
    <property type="term" value="C:plasma membrane"/>
    <property type="evidence" value="ECO:0007669"/>
    <property type="project" value="UniProtKB-SubCell"/>
</dbReference>
<comment type="subcellular location">
    <subcellularLocation>
        <location evidence="2">Cell membrane</location>
        <topology evidence="2">Multi-pass membrane protein</topology>
    </subcellularLocation>
</comment>
<comment type="caution">
    <text evidence="4">The sequence shown here is derived from an EMBL/GenBank/DDBJ whole genome shotgun (WGS) entry which is preliminary data.</text>
</comment>
<name>A0A255GXL1_9ACTN</name>
<dbReference type="PANTHER" id="PTHR34295">
    <property type="entry name" value="BIOTIN TRANSPORTER BIOY"/>
    <property type="match status" value="1"/>
</dbReference>
<keyword evidence="2" id="KW-1003">Cell membrane</keyword>
<comment type="similarity">
    <text evidence="1 2">Belongs to the BioY family.</text>
</comment>
<organism evidence="4 5">
    <name type="scientific">Enemella dayhoffiae</name>
    <dbReference type="NCBI Taxonomy" id="2016507"/>
    <lineage>
        <taxon>Bacteria</taxon>
        <taxon>Bacillati</taxon>
        <taxon>Actinomycetota</taxon>
        <taxon>Actinomycetes</taxon>
        <taxon>Propionibacteriales</taxon>
        <taxon>Propionibacteriaceae</taxon>
        <taxon>Enemella</taxon>
    </lineage>
</organism>
<keyword evidence="5" id="KW-1185">Reference proteome</keyword>
<keyword evidence="2 3" id="KW-0472">Membrane</keyword>
<evidence type="ECO:0000256" key="1">
    <source>
        <dbReference type="ARBA" id="ARBA00010692"/>
    </source>
</evidence>
<evidence type="ECO:0000313" key="5">
    <source>
        <dbReference type="Proteomes" id="UP000216311"/>
    </source>
</evidence>
<feature type="transmembrane region" description="Helical" evidence="3">
    <location>
        <begin position="40"/>
        <end position="60"/>
    </location>
</feature>
<feature type="transmembrane region" description="Helical" evidence="3">
    <location>
        <begin position="67"/>
        <end position="89"/>
    </location>
</feature>